<dbReference type="Gene3D" id="1.10.287.110">
    <property type="entry name" value="DnaJ domain"/>
    <property type="match status" value="1"/>
</dbReference>
<dbReference type="Pfam" id="PF00226">
    <property type="entry name" value="DnaJ"/>
    <property type="match status" value="1"/>
</dbReference>
<proteinExistence type="predicted"/>
<dbReference type="EMBL" id="JAWDGP010001658">
    <property type="protein sequence ID" value="KAK3789506.1"/>
    <property type="molecule type" value="Genomic_DNA"/>
</dbReference>
<dbReference type="SMART" id="SM00271">
    <property type="entry name" value="DnaJ"/>
    <property type="match status" value="1"/>
</dbReference>
<dbReference type="InterPro" id="IPR052573">
    <property type="entry name" value="DnaJ_C_subfamily_28"/>
</dbReference>
<name>A0AAE1ALS6_9GAST</name>
<accession>A0AAE1ALS6</accession>
<comment type="caution">
    <text evidence="2">The sequence shown here is derived from an EMBL/GenBank/DDBJ whole genome shotgun (WGS) entry which is preliminary data.</text>
</comment>
<dbReference type="InterPro" id="IPR001623">
    <property type="entry name" value="DnaJ_domain"/>
</dbReference>
<dbReference type="Proteomes" id="UP001283361">
    <property type="component" value="Unassembled WGS sequence"/>
</dbReference>
<evidence type="ECO:0000313" key="3">
    <source>
        <dbReference type="Proteomes" id="UP001283361"/>
    </source>
</evidence>
<organism evidence="2 3">
    <name type="scientific">Elysia crispata</name>
    <name type="common">lettuce slug</name>
    <dbReference type="NCBI Taxonomy" id="231223"/>
    <lineage>
        <taxon>Eukaryota</taxon>
        <taxon>Metazoa</taxon>
        <taxon>Spiralia</taxon>
        <taxon>Lophotrochozoa</taxon>
        <taxon>Mollusca</taxon>
        <taxon>Gastropoda</taxon>
        <taxon>Heterobranchia</taxon>
        <taxon>Euthyneura</taxon>
        <taxon>Panpulmonata</taxon>
        <taxon>Sacoglossa</taxon>
        <taxon>Placobranchoidea</taxon>
        <taxon>Plakobranchidae</taxon>
        <taxon>Elysia</taxon>
    </lineage>
</organism>
<reference evidence="2" key="1">
    <citation type="journal article" date="2023" name="G3 (Bethesda)">
        <title>A reference genome for the long-term kleptoplast-retaining sea slug Elysia crispata morphotype clarki.</title>
        <authorList>
            <person name="Eastman K.E."/>
            <person name="Pendleton A.L."/>
            <person name="Shaikh M.A."/>
            <person name="Suttiyut T."/>
            <person name="Ogas R."/>
            <person name="Tomko P."/>
            <person name="Gavelis G."/>
            <person name="Widhalm J.R."/>
            <person name="Wisecaver J.H."/>
        </authorList>
    </citation>
    <scope>NUCLEOTIDE SEQUENCE</scope>
    <source>
        <strain evidence="2">ECLA1</strain>
    </source>
</reference>
<dbReference type="PANTHER" id="PTHR39158:SF1">
    <property type="entry name" value="DNAJ HOMOLOG SUBFAMILY C MEMBER 28"/>
    <property type="match status" value="1"/>
</dbReference>
<dbReference type="InterPro" id="IPR018961">
    <property type="entry name" value="DnaJ_homolog_subfam-C_membr-28"/>
</dbReference>
<evidence type="ECO:0000313" key="2">
    <source>
        <dbReference type="EMBL" id="KAK3789506.1"/>
    </source>
</evidence>
<dbReference type="PANTHER" id="PTHR39158">
    <property type="entry name" value="OS08G0560600 PROTEIN"/>
    <property type="match status" value="1"/>
</dbReference>
<dbReference type="PROSITE" id="PS50076">
    <property type="entry name" value="DNAJ_2"/>
    <property type="match status" value="1"/>
</dbReference>
<gene>
    <name evidence="2" type="ORF">RRG08_004578</name>
</gene>
<dbReference type="CDD" id="cd06257">
    <property type="entry name" value="DnaJ"/>
    <property type="match status" value="1"/>
</dbReference>
<evidence type="ECO:0000259" key="1">
    <source>
        <dbReference type="PROSITE" id="PS50076"/>
    </source>
</evidence>
<dbReference type="InterPro" id="IPR036869">
    <property type="entry name" value="J_dom_sf"/>
</dbReference>
<keyword evidence="3" id="KW-1185">Reference proteome</keyword>
<sequence>MARLHRLSHGEQGSGFLLSSVKYMPQVYHLCKQNYHNQGGELSSRKRSIDVCFSLLDLDPECSEEDLRLAYLEKVKEYHPDRNTSTSNANKFSIIQEAYKTALDHKRGQNLNFSIEEEKKQEQNFHDIKHTVPQHRRYLTFDGVGFGTPSKRERQYKQVRVAKATEAVYEHRMIQHGHDETSLVNVDKAQARKIKISNLIDRVVDDLIRESMQRGDFDNLSGKGKPLDHSDYNPFIDLTTHNVNKIMVNNGFKPEWIMLSKEIRDNIALAREKLAVIREKLGPPPYSNQDQIRWEFHFSEFSQRVQEVNEMINKYNFIVPFMEKQMVHYSIEKNVDKILEQHQNYLPKDSDGKPMQADQLGPLPQVHTEDVKIHWGEVWSNIKSVFTLR</sequence>
<dbReference type="PRINTS" id="PR00625">
    <property type="entry name" value="JDOMAIN"/>
</dbReference>
<dbReference type="AlphaFoldDB" id="A0AAE1ALS6"/>
<dbReference type="SUPFAM" id="SSF46565">
    <property type="entry name" value="Chaperone J-domain"/>
    <property type="match status" value="1"/>
</dbReference>
<feature type="domain" description="J" evidence="1">
    <location>
        <begin position="51"/>
        <end position="107"/>
    </location>
</feature>
<protein>
    <recommendedName>
        <fullName evidence="1">J domain-containing protein</fullName>
    </recommendedName>
</protein>
<dbReference type="Pfam" id="PF09350">
    <property type="entry name" value="DJC28_CD"/>
    <property type="match status" value="1"/>
</dbReference>